<feature type="transmembrane region" description="Helical" evidence="11">
    <location>
        <begin position="357"/>
        <end position="378"/>
    </location>
</feature>
<feature type="region of interest" description="Disordered" evidence="10">
    <location>
        <begin position="49"/>
        <end position="142"/>
    </location>
</feature>
<evidence type="ECO:0000256" key="6">
    <source>
        <dbReference type="ARBA" id="ARBA00022777"/>
    </source>
</evidence>
<feature type="transmembrane region" description="Helical" evidence="11">
    <location>
        <begin position="303"/>
        <end position="320"/>
    </location>
</feature>
<feature type="region of interest" description="Disordered" evidence="10">
    <location>
        <begin position="452"/>
        <end position="512"/>
    </location>
</feature>
<feature type="transmembrane region" description="Helical" evidence="11">
    <location>
        <begin position="626"/>
        <end position="646"/>
    </location>
</feature>
<dbReference type="EMBL" id="JAZHXJ010000224">
    <property type="protein sequence ID" value="KAL1868145.1"/>
    <property type="molecule type" value="Genomic_DNA"/>
</dbReference>
<feature type="compositionally biased region" description="Polar residues" evidence="10">
    <location>
        <begin position="97"/>
        <end position="107"/>
    </location>
</feature>
<evidence type="ECO:0000256" key="10">
    <source>
        <dbReference type="SAM" id="MobiDB-lite"/>
    </source>
</evidence>
<sequence length="901" mass="97281">MPEHLQSPASAAVAGADDGSPADLRFLSRSPHPYRRQSFELLEPSSTLLYGGASAGESSPVSRSGTNSGTEADDEHFLKRLPAPKMKRNKGLRGKSEATSGTSTPLSPSVVEHEPERLRPNIGRGDVERARQTGRERVTRRRKEVARRSAECLLLGCVGTFIGWNREVQPILFLWGRELTVHSLVVAVLLGLYPVRLVSWAYRRRKPRRLFPVSVPSSFDPATILYPLLIPVFAALLIALNGPAVILPNLVLSLCALPPNLIPLADSDGIYNHLHWLLSCAPLFSSHVRTQGYDHNSHSGEDIVLLYPLHTTLCQVLYLLTSTSLLATELQLLSLALINILILSSSPQMIILKALLWGGGLSVVILCGPVIQWGITLARVPKWRFKRAPAEPKSSSSALSGLRGVMSCRRHKVDGRSFLDLGDTSLESSHSSDDGLENDSPLLALLQRIRRRGSNSSPQNASLTAGETADIPRSADGTTALSPPRRHTLPSLGKLGSKSKTHTPSGRRKRSASSTVRAYFSLTQGQAAVRKWMYAAYVHSAILAIILVGIREYVKRYALSGYEPIGWALGYLFGDLPSFRFRVVLANLESWIPLPVRAEEDQKASCRLGWVQHARHAFLGEANTRLLVSGYWLLVIITGLAVVFRLSPVCEVDTRRKVFHFMMVAMFLPATYVDPAYASLALALVLAIFLLLDLLRASQLPPLSRPIANFLAPYVDGRDLRGPVVVSHIFLLVGCAVPLWLSLAALPVAPSSSSGDRGDPYGGWEVPSRDVAMVSGVVCVGLGDAAASLVGRRWGRHKWIWGGGKSLEGSAAFAGAVFLGLVVASGWLRLGGWLATTSGYPGVCDSSGSGSGSIWSSGPDSVRKSGLCATVASLTEAVLTGGNDNVIVPVVLWTCVKSLGL</sequence>
<protein>
    <recommendedName>
        <fullName evidence="3">dolichol kinase</fullName>
        <ecNumber evidence="3">2.7.1.108</ecNumber>
    </recommendedName>
</protein>
<gene>
    <name evidence="12" type="ORF">VTK73DRAFT_3836</name>
</gene>
<dbReference type="Proteomes" id="UP001586593">
    <property type="component" value="Unassembled WGS sequence"/>
</dbReference>
<feature type="compositionally biased region" description="Basic and acidic residues" evidence="10">
    <location>
        <begin position="111"/>
        <end position="137"/>
    </location>
</feature>
<feature type="transmembrane region" description="Helical" evidence="11">
    <location>
        <begin position="332"/>
        <end position="351"/>
    </location>
</feature>
<feature type="compositionally biased region" description="Basic residues" evidence="10">
    <location>
        <begin position="497"/>
        <end position="511"/>
    </location>
</feature>
<comment type="similarity">
    <text evidence="2">Belongs to the polyprenol kinase family.</text>
</comment>
<evidence type="ECO:0000256" key="11">
    <source>
        <dbReference type="SAM" id="Phobius"/>
    </source>
</evidence>
<feature type="transmembrane region" description="Helical" evidence="11">
    <location>
        <begin position="532"/>
        <end position="550"/>
    </location>
</feature>
<keyword evidence="9 11" id="KW-0472">Membrane</keyword>
<feature type="compositionally biased region" description="Polar residues" evidence="10">
    <location>
        <begin position="454"/>
        <end position="465"/>
    </location>
</feature>
<feature type="transmembrane region" description="Helical" evidence="11">
    <location>
        <begin position="811"/>
        <end position="830"/>
    </location>
</feature>
<organism evidence="12 13">
    <name type="scientific">Phialemonium thermophilum</name>
    <dbReference type="NCBI Taxonomy" id="223376"/>
    <lineage>
        <taxon>Eukaryota</taxon>
        <taxon>Fungi</taxon>
        <taxon>Dikarya</taxon>
        <taxon>Ascomycota</taxon>
        <taxon>Pezizomycotina</taxon>
        <taxon>Sordariomycetes</taxon>
        <taxon>Sordariomycetidae</taxon>
        <taxon>Cephalothecales</taxon>
        <taxon>Cephalothecaceae</taxon>
        <taxon>Phialemonium</taxon>
    </lineage>
</organism>
<evidence type="ECO:0000256" key="1">
    <source>
        <dbReference type="ARBA" id="ARBA00004477"/>
    </source>
</evidence>
<comment type="caution">
    <text evidence="12">The sequence shown here is derived from an EMBL/GenBank/DDBJ whole genome shotgun (WGS) entry which is preliminary data.</text>
</comment>
<comment type="subcellular location">
    <subcellularLocation>
        <location evidence="1">Endoplasmic reticulum membrane</location>
        <topology evidence="1">Multi-pass membrane protein</topology>
    </subcellularLocation>
</comment>
<evidence type="ECO:0000256" key="4">
    <source>
        <dbReference type="ARBA" id="ARBA00022679"/>
    </source>
</evidence>
<keyword evidence="4" id="KW-0808">Transferase</keyword>
<feature type="region of interest" description="Disordered" evidence="10">
    <location>
        <begin position="1"/>
        <end position="29"/>
    </location>
</feature>
<keyword evidence="8 11" id="KW-1133">Transmembrane helix</keyword>
<keyword evidence="5 11" id="KW-0812">Transmembrane</keyword>
<dbReference type="PANTHER" id="PTHR13205">
    <property type="entry name" value="TRANSMEMBRANE PROTEIN 15-RELATED"/>
    <property type="match status" value="1"/>
</dbReference>
<accession>A0ABR3WWS5</accession>
<feature type="transmembrane region" description="Helical" evidence="11">
    <location>
        <begin position="729"/>
        <end position="751"/>
    </location>
</feature>
<evidence type="ECO:0000313" key="13">
    <source>
        <dbReference type="Proteomes" id="UP001586593"/>
    </source>
</evidence>
<evidence type="ECO:0000256" key="7">
    <source>
        <dbReference type="ARBA" id="ARBA00022824"/>
    </source>
</evidence>
<dbReference type="PANTHER" id="PTHR13205:SF15">
    <property type="entry name" value="DOLICHOL KINASE"/>
    <property type="match status" value="1"/>
</dbReference>
<evidence type="ECO:0000256" key="9">
    <source>
        <dbReference type="ARBA" id="ARBA00023136"/>
    </source>
</evidence>
<reference evidence="12 13" key="1">
    <citation type="journal article" date="2024" name="Commun. Biol.">
        <title>Comparative genomic analysis of thermophilic fungi reveals convergent evolutionary adaptations and gene losses.</title>
        <authorList>
            <person name="Steindorff A.S."/>
            <person name="Aguilar-Pontes M.V."/>
            <person name="Robinson A.J."/>
            <person name="Andreopoulos B."/>
            <person name="LaButti K."/>
            <person name="Kuo A."/>
            <person name="Mondo S."/>
            <person name="Riley R."/>
            <person name="Otillar R."/>
            <person name="Haridas S."/>
            <person name="Lipzen A."/>
            <person name="Grimwood J."/>
            <person name="Schmutz J."/>
            <person name="Clum A."/>
            <person name="Reid I.D."/>
            <person name="Moisan M.C."/>
            <person name="Butler G."/>
            <person name="Nguyen T.T.M."/>
            <person name="Dewar K."/>
            <person name="Conant G."/>
            <person name="Drula E."/>
            <person name="Henrissat B."/>
            <person name="Hansel C."/>
            <person name="Singer S."/>
            <person name="Hutchinson M.I."/>
            <person name="de Vries R.P."/>
            <person name="Natvig D.O."/>
            <person name="Powell A.J."/>
            <person name="Tsang A."/>
            <person name="Grigoriev I.V."/>
        </authorList>
    </citation>
    <scope>NUCLEOTIDE SEQUENCE [LARGE SCALE GENOMIC DNA]</scope>
    <source>
        <strain evidence="12 13">ATCC 24622</strain>
    </source>
</reference>
<keyword evidence="7" id="KW-0256">Endoplasmic reticulum</keyword>
<evidence type="ECO:0000256" key="2">
    <source>
        <dbReference type="ARBA" id="ARBA00010794"/>
    </source>
</evidence>
<evidence type="ECO:0000313" key="12">
    <source>
        <dbReference type="EMBL" id="KAL1868145.1"/>
    </source>
</evidence>
<evidence type="ECO:0000256" key="3">
    <source>
        <dbReference type="ARBA" id="ARBA00012132"/>
    </source>
</evidence>
<evidence type="ECO:0000256" key="8">
    <source>
        <dbReference type="ARBA" id="ARBA00022989"/>
    </source>
</evidence>
<feature type="transmembrane region" description="Helical" evidence="11">
    <location>
        <begin position="223"/>
        <end position="244"/>
    </location>
</feature>
<evidence type="ECO:0000256" key="5">
    <source>
        <dbReference type="ARBA" id="ARBA00022692"/>
    </source>
</evidence>
<dbReference type="InterPro" id="IPR032974">
    <property type="entry name" value="Polypren_kinase"/>
</dbReference>
<feature type="compositionally biased region" description="Low complexity" evidence="10">
    <location>
        <begin position="7"/>
        <end position="23"/>
    </location>
</feature>
<proteinExistence type="inferred from homology"/>
<keyword evidence="6" id="KW-0418">Kinase</keyword>
<feature type="compositionally biased region" description="Polar residues" evidence="10">
    <location>
        <begin position="56"/>
        <end position="70"/>
    </location>
</feature>
<name>A0ABR3WWS5_9PEZI</name>
<dbReference type="EC" id="2.7.1.108" evidence="3"/>
<feature type="transmembrane region" description="Helical" evidence="11">
    <location>
        <begin position="184"/>
        <end position="202"/>
    </location>
</feature>
<feature type="transmembrane region" description="Helical" evidence="11">
    <location>
        <begin position="679"/>
        <end position="695"/>
    </location>
</feature>
<keyword evidence="13" id="KW-1185">Reference proteome</keyword>
<feature type="transmembrane region" description="Helical" evidence="11">
    <location>
        <begin position="145"/>
        <end position="164"/>
    </location>
</feature>